<proteinExistence type="predicted"/>
<accession>A0AAV6ZLF8</accession>
<dbReference type="PANTHER" id="PTHR22545">
    <property type="entry name" value="CENTROSOMAL PROTEIN OF 95 KDA"/>
    <property type="match status" value="1"/>
</dbReference>
<dbReference type="Proteomes" id="UP000824782">
    <property type="component" value="Unassembled WGS sequence"/>
</dbReference>
<reference evidence="1" key="1">
    <citation type="thesis" date="2020" institute="ProQuest LLC" country="789 East Eisenhower Parkway, Ann Arbor, MI, USA">
        <title>Comparative Genomics and Chromosome Evolution.</title>
        <authorList>
            <person name="Mudd A.B."/>
        </authorList>
    </citation>
    <scope>NUCLEOTIDE SEQUENCE</scope>
    <source>
        <strain evidence="1">237g6f4</strain>
        <tissue evidence="1">Blood</tissue>
    </source>
</reference>
<organism evidence="1 2">
    <name type="scientific">Engystomops pustulosus</name>
    <name type="common">Tungara frog</name>
    <name type="synonym">Physalaemus pustulosus</name>
    <dbReference type="NCBI Taxonomy" id="76066"/>
    <lineage>
        <taxon>Eukaryota</taxon>
        <taxon>Metazoa</taxon>
        <taxon>Chordata</taxon>
        <taxon>Craniata</taxon>
        <taxon>Vertebrata</taxon>
        <taxon>Euteleostomi</taxon>
        <taxon>Amphibia</taxon>
        <taxon>Batrachia</taxon>
        <taxon>Anura</taxon>
        <taxon>Neobatrachia</taxon>
        <taxon>Hyloidea</taxon>
        <taxon>Leptodactylidae</taxon>
        <taxon>Leiuperinae</taxon>
        <taxon>Engystomops</taxon>
    </lineage>
</organism>
<dbReference type="InterPro" id="IPR026619">
    <property type="entry name" value="CEP95"/>
</dbReference>
<evidence type="ECO:0000313" key="2">
    <source>
        <dbReference type="Proteomes" id="UP000824782"/>
    </source>
</evidence>
<dbReference type="AlphaFoldDB" id="A0AAV6ZLF8"/>
<dbReference type="GO" id="GO:0000922">
    <property type="term" value="C:spindle pole"/>
    <property type="evidence" value="ECO:0007669"/>
    <property type="project" value="InterPro"/>
</dbReference>
<dbReference type="PANTHER" id="PTHR22545:SF0">
    <property type="entry name" value="CENTROSOMAL PROTEIN OF 95 KDA"/>
    <property type="match status" value="1"/>
</dbReference>
<protein>
    <submittedName>
        <fullName evidence="1">Uncharacterized protein</fullName>
    </submittedName>
</protein>
<keyword evidence="2" id="KW-1185">Reference proteome</keyword>
<comment type="caution">
    <text evidence="1">The sequence shown here is derived from an EMBL/GenBank/DDBJ whole genome shotgun (WGS) entry which is preliminary data.</text>
</comment>
<evidence type="ECO:0000313" key="1">
    <source>
        <dbReference type="EMBL" id="KAG8549145.1"/>
    </source>
</evidence>
<dbReference type="GO" id="GO:0005813">
    <property type="term" value="C:centrosome"/>
    <property type="evidence" value="ECO:0007669"/>
    <property type="project" value="InterPro"/>
</dbReference>
<gene>
    <name evidence="1" type="ORF">GDO81_022425</name>
</gene>
<dbReference type="EMBL" id="WNYA01000234">
    <property type="protein sequence ID" value="KAG8549145.1"/>
    <property type="molecule type" value="Genomic_DNA"/>
</dbReference>
<sequence>MGTQETDWVTVANSLLSRCHVSLLVSDLTQCDARFFSALYEAILGEKVPGM</sequence>
<name>A0AAV6ZLF8_ENGPU</name>